<feature type="domain" description="Helicase C-terminal" evidence="8">
    <location>
        <begin position="826"/>
        <end position="1003"/>
    </location>
</feature>
<dbReference type="CDD" id="cd18791">
    <property type="entry name" value="SF2_C_RHA"/>
    <property type="match status" value="1"/>
</dbReference>
<evidence type="ECO:0000256" key="5">
    <source>
        <dbReference type="SAM" id="MobiDB-lite"/>
    </source>
</evidence>
<dbReference type="PANTHER" id="PTHR18934:SF267">
    <property type="entry name" value="ATP-DEPENDENT RNA HELICASE YLR419W-RELATED"/>
    <property type="match status" value="1"/>
</dbReference>
<evidence type="ECO:0000256" key="1">
    <source>
        <dbReference type="ARBA" id="ARBA00022741"/>
    </source>
</evidence>
<evidence type="ECO:0000259" key="6">
    <source>
        <dbReference type="PROSITE" id="PS50908"/>
    </source>
</evidence>
<dbReference type="SMART" id="SM00487">
    <property type="entry name" value="DEXDc"/>
    <property type="match status" value="1"/>
</dbReference>
<dbReference type="GO" id="GO:0003723">
    <property type="term" value="F:RNA binding"/>
    <property type="evidence" value="ECO:0007669"/>
    <property type="project" value="TreeGrafter"/>
</dbReference>
<feature type="compositionally biased region" description="Basic and acidic residues" evidence="5">
    <location>
        <begin position="7"/>
        <end position="16"/>
    </location>
</feature>
<feature type="region of interest" description="Disordered" evidence="5">
    <location>
        <begin position="1"/>
        <end position="45"/>
    </location>
</feature>
<dbReference type="InterPro" id="IPR059023">
    <property type="entry name" value="RNA_hel_CTD"/>
</dbReference>
<dbReference type="InterPro" id="IPR007502">
    <property type="entry name" value="Helicase-assoc_dom"/>
</dbReference>
<name>A0A4P6XSB6_9ASCO</name>
<dbReference type="PANTHER" id="PTHR18934">
    <property type="entry name" value="ATP-DEPENDENT RNA HELICASE"/>
    <property type="match status" value="1"/>
</dbReference>
<dbReference type="SUPFAM" id="SSF54495">
    <property type="entry name" value="UBC-like"/>
    <property type="match status" value="1"/>
</dbReference>
<keyword evidence="4" id="KW-0067">ATP-binding</keyword>
<keyword evidence="1" id="KW-0547">Nucleotide-binding</keyword>
<gene>
    <name evidence="9" type="primary">MPUL0F00330</name>
    <name evidence="9" type="ORF">METSCH_F00330</name>
</gene>
<evidence type="ECO:0000256" key="2">
    <source>
        <dbReference type="ARBA" id="ARBA00022801"/>
    </source>
</evidence>
<feature type="domain" description="RWD" evidence="6">
    <location>
        <begin position="416"/>
        <end position="522"/>
    </location>
</feature>
<dbReference type="CDD" id="cd17917">
    <property type="entry name" value="DEXHc_RHA-like"/>
    <property type="match status" value="1"/>
</dbReference>
<dbReference type="InterPro" id="IPR011545">
    <property type="entry name" value="DEAD/DEAH_box_helicase_dom"/>
</dbReference>
<dbReference type="InterPro" id="IPR016135">
    <property type="entry name" value="UBQ-conjugating_enzyme/RWD"/>
</dbReference>
<dbReference type="Pfam" id="PF05773">
    <property type="entry name" value="RWD"/>
    <property type="match status" value="1"/>
</dbReference>
<feature type="region of interest" description="Disordered" evidence="5">
    <location>
        <begin position="532"/>
        <end position="552"/>
    </location>
</feature>
<dbReference type="InterPro" id="IPR009060">
    <property type="entry name" value="UBA-like_sf"/>
</dbReference>
<dbReference type="Gene3D" id="1.10.8.10">
    <property type="entry name" value="DNA helicase RuvA subunit, C-terminal domain"/>
    <property type="match status" value="1"/>
</dbReference>
<reference evidence="10" key="1">
    <citation type="submission" date="2019-03" db="EMBL/GenBank/DDBJ databases">
        <title>Snf2 controls pulcherriminic acid biosynthesis and connects pigmentation and antifungal activity of the yeast Metschnikowia pulcherrima.</title>
        <authorList>
            <person name="Gore-Lloyd D."/>
            <person name="Sumann I."/>
            <person name="Brachmann A.O."/>
            <person name="Schneeberger K."/>
            <person name="Ortiz-Merino R.A."/>
            <person name="Moreno-Beltran M."/>
            <person name="Schlaefli M."/>
            <person name="Kirner P."/>
            <person name="Santos Kron A."/>
            <person name="Wolfe K.H."/>
            <person name="Piel J."/>
            <person name="Ahrens C.H."/>
            <person name="Henk D."/>
            <person name="Freimoser F.M."/>
        </authorList>
    </citation>
    <scope>NUCLEOTIDE SEQUENCE [LARGE SCALE GENOMIC DNA]</scope>
    <source>
        <strain evidence="10">APC 1.2</strain>
    </source>
</reference>
<sequence length="1424" mass="161319">MAKKTKKDPPPDPKETKLKKKAAKTLTSEKDESTPPKPQRGLAIGDNFGWTGKLPATLLYEHCSKQKWNKVNFDMRKTSKGFIGIVDLSWVNPRSKEVIHLKWSPETDLLSPRETTNEARHFAATYAMFRLNYVKNLKMVLPTIFRDYWADMEAKRQQVLKKDKIAHDRFYNANPFQVYLDDAAKRSLHEKEKKTRENTEAKIRKPTASIGISLGQSGAGKPNTTHQSATGVRKPKSKVSLKQYPIGKKAWENAPFVDFPTDIRAKIESSIKHHINWVEDSAIDGQTNSFTETWISQLTDLGFRDSHAKEAVSHTHTFIDALEWLIFHVPEDDLPLFFAKRDEDRSLSLKISTDLQTEYLVQRLALSGFDKDEILEVFEENNRDEHKTSIALTHRTILYEVHPIEATGEEFEMWLMELEGIESIGSNKFEFADDLRRVVTVLLNAAGIAQGMLLVKFFYAEGYPNSLPGVQILVNDASFKLANYIKLSVIRQLLEHIVENNLIGECMLYTMIEWLENNVAKVIENPGPLLNTSQDKSSVSSHSQASRKVRSSRLVTKSHVSLRDDIESMLREYHARQGLALVKASISQRQKLPAWRKRDELVNIISSNKVTLVTGETGSGKSTQIVQYILDHMCELKNFQGSIVCTQPRRISTIGLAERISDERVMKVGSETGYIIRGENKTLKHTRLLFVTTGVLLRMLQSYLSSGNTTDAGIFENLEYIFIDEVHERSVDSDFLLIILKKILGKLPKLKIVLMSATINTDVFMNYFDTPVNHLHIEGRTFPIEDYYLDTILEDLDFSLQTYDDQIIKPKADSNFFKSGNINYDLIAQLCVFIDDKLALERNSGSILIFLPGIMEISRCVKKIEQQYSSSGKSCWCLPLHSALSLKEQTKVFRSAPRNTRKVVVSTNIAETSITIPDCVVVIDSGRSKSMFFDAKSNTSRLVENWCSRAEMSQRRGRSGRIQNGNCYHLYSRETESCALAQPIPEIRRTRLENLYLVVKSMGISKVSEFLNSGLDPPEEQSINKARSMLFELGALMGHAENETISHLGKYLSFIPTDLQSGKLLILGCIFRCVEMCLTIAAVCSGGSPFSNNFDLKDDVRKAKSKFGKNQGDLMASALAYHEWESLPQPKKKRFITENFLSYLTLQDIQSARAQYLLTLKEIGFLPFSYRSTEESKFNQNSRNFTLIRAIITGSFTPQLARVQLPDPKFAQTLVGAVEIDADAKLTKFWIRNEKYIDQCNNEEKVSEMPATRAFIHPSSLIFSDSGAGASLPNVEDMTLEDGSLDMQKVREQYDMTPSSKYQSNAMHKSPFVVYTSSNETSKLYLRDITPTTTVGALLFGGEILFDVSTALSSGRRCPGIVLDKWMPVRTWCKNGVLLKRLRVLLDQVIENRLSNPEHETTQAADEEILDIVTKALTVEARRR</sequence>
<dbReference type="Pfam" id="PF26026">
    <property type="entry name" value="RNA_hel_CTD"/>
    <property type="match status" value="1"/>
</dbReference>
<dbReference type="Pfam" id="PF00271">
    <property type="entry name" value="Helicase_C"/>
    <property type="match status" value="1"/>
</dbReference>
<dbReference type="InterPro" id="IPR014001">
    <property type="entry name" value="Helicase_ATP-bd"/>
</dbReference>
<keyword evidence="3 9" id="KW-0347">Helicase</keyword>
<accession>A0A4P6XSB6</accession>
<feature type="domain" description="Helicase ATP-binding" evidence="7">
    <location>
        <begin position="602"/>
        <end position="777"/>
    </location>
</feature>
<evidence type="ECO:0000256" key="3">
    <source>
        <dbReference type="ARBA" id="ARBA00022806"/>
    </source>
</evidence>
<dbReference type="InterPro" id="IPR056328">
    <property type="entry name" value="DSRM_DHX29"/>
</dbReference>
<dbReference type="PROSITE" id="PS51194">
    <property type="entry name" value="HELICASE_CTER"/>
    <property type="match status" value="1"/>
</dbReference>
<dbReference type="InterPro" id="IPR027417">
    <property type="entry name" value="P-loop_NTPase"/>
</dbReference>
<evidence type="ECO:0000256" key="4">
    <source>
        <dbReference type="ARBA" id="ARBA00022840"/>
    </source>
</evidence>
<feature type="region of interest" description="Disordered" evidence="5">
    <location>
        <begin position="211"/>
        <end position="236"/>
    </location>
</feature>
<organism evidence="9 10">
    <name type="scientific">Metschnikowia aff. pulcherrima</name>
    <dbReference type="NCBI Taxonomy" id="2163413"/>
    <lineage>
        <taxon>Eukaryota</taxon>
        <taxon>Fungi</taxon>
        <taxon>Dikarya</taxon>
        <taxon>Ascomycota</taxon>
        <taxon>Saccharomycotina</taxon>
        <taxon>Pichiomycetes</taxon>
        <taxon>Metschnikowiaceae</taxon>
        <taxon>Metschnikowia</taxon>
    </lineage>
</organism>
<dbReference type="PROSITE" id="PS50908">
    <property type="entry name" value="RWD"/>
    <property type="match status" value="1"/>
</dbReference>
<evidence type="ECO:0000313" key="9">
    <source>
        <dbReference type="EMBL" id="QBM90452.1"/>
    </source>
</evidence>
<feature type="compositionally biased region" description="Low complexity" evidence="5">
    <location>
        <begin position="533"/>
        <end position="544"/>
    </location>
</feature>
<dbReference type="InterPro" id="IPR056890">
    <property type="entry name" value="UBA_DHX29-like"/>
</dbReference>
<dbReference type="PROSITE" id="PS51192">
    <property type="entry name" value="HELICASE_ATP_BIND_1"/>
    <property type="match status" value="1"/>
</dbReference>
<dbReference type="InterPro" id="IPR006575">
    <property type="entry name" value="RWD_dom"/>
</dbReference>
<dbReference type="CDD" id="cd23827">
    <property type="entry name" value="RWD_YLR419W-like"/>
    <property type="match status" value="1"/>
</dbReference>
<dbReference type="Proteomes" id="UP000292447">
    <property type="component" value="Chromosome VI"/>
</dbReference>
<dbReference type="GO" id="GO:0016787">
    <property type="term" value="F:hydrolase activity"/>
    <property type="evidence" value="ECO:0007669"/>
    <property type="project" value="UniProtKB-KW"/>
</dbReference>
<dbReference type="SUPFAM" id="SSF52540">
    <property type="entry name" value="P-loop containing nucleoside triphosphate hydrolases"/>
    <property type="match status" value="1"/>
</dbReference>
<evidence type="ECO:0000259" key="7">
    <source>
        <dbReference type="PROSITE" id="PS51192"/>
    </source>
</evidence>
<dbReference type="EMBL" id="CP034461">
    <property type="protein sequence ID" value="QBM90452.1"/>
    <property type="molecule type" value="Genomic_DNA"/>
</dbReference>
<dbReference type="GO" id="GO:0005524">
    <property type="term" value="F:ATP binding"/>
    <property type="evidence" value="ECO:0007669"/>
    <property type="project" value="UniProtKB-KW"/>
</dbReference>
<proteinExistence type="predicted"/>
<dbReference type="Pfam" id="PF21010">
    <property type="entry name" value="HA2_C"/>
    <property type="match status" value="1"/>
</dbReference>
<evidence type="ECO:0000259" key="8">
    <source>
        <dbReference type="PROSITE" id="PS51194"/>
    </source>
</evidence>
<keyword evidence="10" id="KW-1185">Reference proteome</keyword>
<dbReference type="Gene3D" id="1.20.120.1080">
    <property type="match status" value="1"/>
</dbReference>
<evidence type="ECO:0000313" key="10">
    <source>
        <dbReference type="Proteomes" id="UP000292447"/>
    </source>
</evidence>
<dbReference type="SMART" id="SM00490">
    <property type="entry name" value="HELICc"/>
    <property type="match status" value="1"/>
</dbReference>
<dbReference type="Pfam" id="PF24899">
    <property type="entry name" value="UBA_DHX29"/>
    <property type="match status" value="1"/>
</dbReference>
<dbReference type="InterPro" id="IPR001650">
    <property type="entry name" value="Helicase_C-like"/>
</dbReference>
<keyword evidence="2" id="KW-0378">Hydrolase</keyword>
<dbReference type="GO" id="GO:0004386">
    <property type="term" value="F:helicase activity"/>
    <property type="evidence" value="ECO:0007669"/>
    <property type="project" value="UniProtKB-KW"/>
</dbReference>
<dbReference type="SUPFAM" id="SSF46934">
    <property type="entry name" value="UBA-like"/>
    <property type="match status" value="1"/>
</dbReference>
<dbReference type="Pfam" id="PF00270">
    <property type="entry name" value="DEAD"/>
    <property type="match status" value="1"/>
</dbReference>
<dbReference type="Gene3D" id="3.40.50.300">
    <property type="entry name" value="P-loop containing nucleotide triphosphate hydrolases"/>
    <property type="match status" value="2"/>
</dbReference>
<protein>
    <submittedName>
        <fullName evidence="9">HrpA-like RNA helicase</fullName>
    </submittedName>
</protein>
<dbReference type="SMART" id="SM00847">
    <property type="entry name" value="HA2"/>
    <property type="match status" value="1"/>
</dbReference>
<dbReference type="STRING" id="2163413.A0A4P6XSB6"/>
<dbReference type="Pfam" id="PF24385">
    <property type="entry name" value="DSRM_DHX29"/>
    <property type="match status" value="1"/>
</dbReference>
<dbReference type="Gene3D" id="3.10.110.10">
    <property type="entry name" value="Ubiquitin Conjugating Enzyme"/>
    <property type="match status" value="1"/>
</dbReference>